<keyword evidence="1" id="KW-0812">Transmembrane</keyword>
<proteinExistence type="predicted"/>
<evidence type="ECO:0000313" key="4">
    <source>
        <dbReference type="Proteomes" id="UP000015530"/>
    </source>
</evidence>
<dbReference type="Proteomes" id="UP000015530">
    <property type="component" value="Unassembled WGS sequence"/>
</dbReference>
<reference evidence="4" key="1">
    <citation type="journal article" date="2013" name="Mol. Plant Microbe Interact.">
        <title>Global aspects of pacC regulation of pathogenicity genes in Colletotrichum gloeosporioides as revealed by transcriptome analysis.</title>
        <authorList>
            <person name="Alkan N."/>
            <person name="Meng X."/>
            <person name="Friedlander G."/>
            <person name="Reuveni E."/>
            <person name="Sukno S."/>
            <person name="Sherman A."/>
            <person name="Thon M."/>
            <person name="Fluhr R."/>
            <person name="Prusky D."/>
        </authorList>
    </citation>
    <scope>NUCLEOTIDE SEQUENCE [LARGE SCALE GENOMIC DNA]</scope>
    <source>
        <strain evidence="4">Cg-14</strain>
    </source>
</reference>
<feature type="signal peptide" evidence="2">
    <location>
        <begin position="1"/>
        <end position="21"/>
    </location>
</feature>
<keyword evidence="1" id="KW-1133">Transmembrane helix</keyword>
<sequence>MRSSLLLSVALQFGLISPAVAQALTPAPVSPYQYLGCYSSNTLFNLVYQPVGGGNPGTCQSRCQAQNRNFAALIGNSKLAVRQYQPRILHGIWKPATGCIVPVIHQYHLIPSHLIVIFFVVIFIIIIFIYVVGFFIGFVAVLVNLFFNFVDVVLDIFVSSFILIFTLRFIFVFIDIFVLVVLFVNTFVFAIIFCQFYWVTHNVWEPCSIIFGIILQQFHWLGGGLFSRK</sequence>
<evidence type="ECO:0000313" key="3">
    <source>
        <dbReference type="EMBL" id="EQB55710.1"/>
    </source>
</evidence>
<protein>
    <submittedName>
        <fullName evidence="3">Uncharacterized protein</fullName>
    </submittedName>
</protein>
<dbReference type="HOGENOM" id="CLU_1209736_0_0_1"/>
<feature type="transmembrane region" description="Helical" evidence="1">
    <location>
        <begin position="177"/>
        <end position="199"/>
    </location>
</feature>
<feature type="transmembrane region" description="Helical" evidence="1">
    <location>
        <begin position="206"/>
        <end position="226"/>
    </location>
</feature>
<accession>T0M4I3</accession>
<dbReference type="OrthoDB" id="4851274at2759"/>
<gene>
    <name evidence="3" type="ORF">CGLO_04325</name>
</gene>
<dbReference type="EMBL" id="AMYD01000880">
    <property type="protein sequence ID" value="EQB55710.1"/>
    <property type="molecule type" value="Genomic_DNA"/>
</dbReference>
<feature type="transmembrane region" description="Helical" evidence="1">
    <location>
        <begin position="152"/>
        <end position="171"/>
    </location>
</feature>
<keyword evidence="2" id="KW-0732">Signal</keyword>
<organism evidence="3 4">
    <name type="scientific">Colletotrichum gloeosporioides (strain Cg-14)</name>
    <name type="common">Anthracnose fungus</name>
    <name type="synonym">Glomerella cingulata</name>
    <dbReference type="NCBI Taxonomy" id="1237896"/>
    <lineage>
        <taxon>Eukaryota</taxon>
        <taxon>Fungi</taxon>
        <taxon>Dikarya</taxon>
        <taxon>Ascomycota</taxon>
        <taxon>Pezizomycotina</taxon>
        <taxon>Sordariomycetes</taxon>
        <taxon>Hypocreomycetidae</taxon>
        <taxon>Glomerellales</taxon>
        <taxon>Glomerellaceae</taxon>
        <taxon>Colletotrichum</taxon>
        <taxon>Colletotrichum gloeosporioides species complex</taxon>
    </lineage>
</organism>
<name>T0M4I3_COLGC</name>
<keyword evidence="1" id="KW-0472">Membrane</keyword>
<dbReference type="AlphaFoldDB" id="T0M4I3"/>
<feature type="transmembrane region" description="Helical" evidence="1">
    <location>
        <begin position="115"/>
        <end position="145"/>
    </location>
</feature>
<feature type="chain" id="PRO_5004567765" evidence="2">
    <location>
        <begin position="22"/>
        <end position="229"/>
    </location>
</feature>
<evidence type="ECO:0000256" key="2">
    <source>
        <dbReference type="SAM" id="SignalP"/>
    </source>
</evidence>
<evidence type="ECO:0000256" key="1">
    <source>
        <dbReference type="SAM" id="Phobius"/>
    </source>
</evidence>
<comment type="caution">
    <text evidence="3">The sequence shown here is derived from an EMBL/GenBank/DDBJ whole genome shotgun (WGS) entry which is preliminary data.</text>
</comment>